<gene>
    <name evidence="1" type="ORF">P872_10300</name>
</gene>
<accession>U5BLY7</accession>
<keyword evidence="2" id="KW-1185">Reference proteome</keyword>
<protein>
    <submittedName>
        <fullName evidence="1">Uncharacterized protein</fullName>
    </submittedName>
</protein>
<evidence type="ECO:0000313" key="2">
    <source>
        <dbReference type="Proteomes" id="UP000016843"/>
    </source>
</evidence>
<dbReference type="Proteomes" id="UP000016843">
    <property type="component" value="Unassembled WGS sequence"/>
</dbReference>
<reference evidence="1 2" key="1">
    <citation type="journal article" date="2013" name="Genome Announc.">
        <title>Draft Genome Sequence of the Psychrophilic and Alkaliphilic Rhodonellum psychrophilum Strain GCM71T.</title>
        <authorList>
            <person name="Hauptmann A.L."/>
            <person name="Glaring M.A."/>
            <person name="Hallin P.F."/>
            <person name="Prieme A."/>
            <person name="Stougaard P."/>
        </authorList>
    </citation>
    <scope>NUCLEOTIDE SEQUENCE [LARGE SCALE GENOMIC DNA]</scope>
    <source>
        <strain evidence="1 2">GCM71</strain>
    </source>
</reference>
<organism evidence="1 2">
    <name type="scientific">Rhodonellum psychrophilum GCM71 = DSM 17998</name>
    <dbReference type="NCBI Taxonomy" id="1123057"/>
    <lineage>
        <taxon>Bacteria</taxon>
        <taxon>Pseudomonadati</taxon>
        <taxon>Bacteroidota</taxon>
        <taxon>Cytophagia</taxon>
        <taxon>Cytophagales</taxon>
        <taxon>Cytophagaceae</taxon>
        <taxon>Rhodonellum</taxon>
    </lineage>
</organism>
<name>U5BLY7_9BACT</name>
<dbReference type="EMBL" id="AWXR01000049">
    <property type="protein sequence ID" value="ERM81500.1"/>
    <property type="molecule type" value="Genomic_DNA"/>
</dbReference>
<sequence>MGRWSIGTICAHKLEEIDLFLQPISYFYFIKIQQRFNPSNFLKLIIGILFRYPTKQTLFSVFKIV</sequence>
<dbReference type="AlphaFoldDB" id="U5BLY7"/>
<proteinExistence type="predicted"/>
<comment type="caution">
    <text evidence="1">The sequence shown here is derived from an EMBL/GenBank/DDBJ whole genome shotgun (WGS) entry which is preliminary data.</text>
</comment>
<evidence type="ECO:0000313" key="1">
    <source>
        <dbReference type="EMBL" id="ERM81500.1"/>
    </source>
</evidence>